<dbReference type="InterPro" id="IPR036397">
    <property type="entry name" value="RNaseH_sf"/>
</dbReference>
<dbReference type="GO" id="GO:0003964">
    <property type="term" value="F:RNA-directed DNA polymerase activity"/>
    <property type="evidence" value="ECO:0007669"/>
    <property type="project" value="UniProtKB-EC"/>
</dbReference>
<sequence length="241" mass="27833">MEHGDFLSRNPLDEPTTNYPDSNPSKRNKSVQFVELHQGWLTVEQKRDSEIQDLINTHSNKELPEAVTHTYDIRKGILYRKIERNKSSYWLSVVPRSLTWTLINHVHTEIKHLGTEKTLNKLYEQYWFPQISKLVRKFVDSCIVCKASKGPSGATQIRLHPIPKVSTPWYTVHIDITGKLSGKSDRKEYSSVIIDSFTKYILLEYTLSLDSASAIKTLKKAVCLFGSPKRIPREMLYKGRV</sequence>
<proteinExistence type="predicted"/>
<evidence type="ECO:0000313" key="4">
    <source>
        <dbReference type="EMBL" id="CAK1581221.1"/>
    </source>
</evidence>
<dbReference type="InterPro" id="IPR050951">
    <property type="entry name" value="Retrovirus_Pol_polyprotein"/>
</dbReference>
<dbReference type="InterPro" id="IPR041588">
    <property type="entry name" value="Integrase_H2C2"/>
</dbReference>
<reference evidence="4 5" key="1">
    <citation type="submission" date="2023-11" db="EMBL/GenBank/DDBJ databases">
        <authorList>
            <person name="Hedman E."/>
            <person name="Englund M."/>
            <person name="Stromberg M."/>
            <person name="Nyberg Akerstrom W."/>
            <person name="Nylinder S."/>
            <person name="Jareborg N."/>
            <person name="Kallberg Y."/>
            <person name="Kronander E."/>
        </authorList>
    </citation>
    <scope>NUCLEOTIDE SEQUENCE [LARGE SCALE GENOMIC DNA]</scope>
</reference>
<evidence type="ECO:0000256" key="1">
    <source>
        <dbReference type="ARBA" id="ARBA00012493"/>
    </source>
</evidence>
<name>A0AAV1KHJ1_9NEOP</name>
<dbReference type="Gene3D" id="1.10.340.70">
    <property type="match status" value="1"/>
</dbReference>
<comment type="caution">
    <text evidence="4">The sequence shown here is derived from an EMBL/GenBank/DDBJ whole genome shotgun (WGS) entry which is preliminary data.</text>
</comment>
<dbReference type="Proteomes" id="UP001314205">
    <property type="component" value="Unassembled WGS sequence"/>
</dbReference>
<evidence type="ECO:0000259" key="3">
    <source>
        <dbReference type="Pfam" id="PF17921"/>
    </source>
</evidence>
<keyword evidence="5" id="KW-1185">Reference proteome</keyword>
<dbReference type="PANTHER" id="PTHR37984">
    <property type="entry name" value="PROTEIN CBG26694"/>
    <property type="match status" value="1"/>
</dbReference>
<dbReference type="InterPro" id="IPR012337">
    <property type="entry name" value="RNaseH-like_sf"/>
</dbReference>
<dbReference type="Pfam" id="PF17921">
    <property type="entry name" value="Integrase_H2C2"/>
    <property type="match status" value="1"/>
</dbReference>
<dbReference type="SUPFAM" id="SSF53098">
    <property type="entry name" value="Ribonuclease H-like"/>
    <property type="match status" value="1"/>
</dbReference>
<organism evidence="4 5">
    <name type="scientific">Parnassius mnemosyne</name>
    <name type="common">clouded apollo</name>
    <dbReference type="NCBI Taxonomy" id="213953"/>
    <lineage>
        <taxon>Eukaryota</taxon>
        <taxon>Metazoa</taxon>
        <taxon>Ecdysozoa</taxon>
        <taxon>Arthropoda</taxon>
        <taxon>Hexapoda</taxon>
        <taxon>Insecta</taxon>
        <taxon>Pterygota</taxon>
        <taxon>Neoptera</taxon>
        <taxon>Endopterygota</taxon>
        <taxon>Lepidoptera</taxon>
        <taxon>Glossata</taxon>
        <taxon>Ditrysia</taxon>
        <taxon>Papilionoidea</taxon>
        <taxon>Papilionidae</taxon>
        <taxon>Parnassiinae</taxon>
        <taxon>Parnassini</taxon>
        <taxon>Parnassius</taxon>
        <taxon>Driopa</taxon>
    </lineage>
</organism>
<feature type="region of interest" description="Disordered" evidence="2">
    <location>
        <begin position="1"/>
        <end position="28"/>
    </location>
</feature>
<dbReference type="GO" id="GO:0003676">
    <property type="term" value="F:nucleic acid binding"/>
    <property type="evidence" value="ECO:0007669"/>
    <property type="project" value="InterPro"/>
</dbReference>
<dbReference type="EC" id="2.7.7.49" evidence="1"/>
<dbReference type="Gene3D" id="3.30.420.10">
    <property type="entry name" value="Ribonuclease H-like superfamily/Ribonuclease H"/>
    <property type="match status" value="1"/>
</dbReference>
<gene>
    <name evidence="4" type="ORF">PARMNEM_LOCUS2911</name>
</gene>
<feature type="domain" description="Integrase zinc-binding" evidence="3">
    <location>
        <begin position="94"/>
        <end position="149"/>
    </location>
</feature>
<dbReference type="EMBL" id="CAVLGL010000024">
    <property type="protein sequence ID" value="CAK1581221.1"/>
    <property type="molecule type" value="Genomic_DNA"/>
</dbReference>
<dbReference type="FunFam" id="1.10.340.70:FF:000001">
    <property type="entry name" value="Retrovirus-related Pol polyprotein from transposon gypsy-like Protein"/>
    <property type="match status" value="1"/>
</dbReference>
<evidence type="ECO:0000256" key="2">
    <source>
        <dbReference type="SAM" id="MobiDB-lite"/>
    </source>
</evidence>
<protein>
    <recommendedName>
        <fullName evidence="1">RNA-directed DNA polymerase</fullName>
        <ecNumber evidence="1">2.7.7.49</ecNumber>
    </recommendedName>
</protein>
<dbReference type="PANTHER" id="PTHR37984:SF5">
    <property type="entry name" value="PROTEIN NYNRIN-LIKE"/>
    <property type="match status" value="1"/>
</dbReference>
<dbReference type="AlphaFoldDB" id="A0AAV1KHJ1"/>
<feature type="compositionally biased region" description="Polar residues" evidence="2">
    <location>
        <begin position="15"/>
        <end position="25"/>
    </location>
</feature>
<evidence type="ECO:0000313" key="5">
    <source>
        <dbReference type="Proteomes" id="UP001314205"/>
    </source>
</evidence>
<accession>A0AAV1KHJ1</accession>